<dbReference type="NCBIfam" id="NF005566">
    <property type="entry name" value="PRK07236.1"/>
    <property type="match status" value="1"/>
</dbReference>
<dbReference type="PRINTS" id="PR00420">
    <property type="entry name" value="RNGMNOXGNASE"/>
</dbReference>
<dbReference type="EMBL" id="FNSD01000001">
    <property type="protein sequence ID" value="SEB39626.1"/>
    <property type="molecule type" value="Genomic_DNA"/>
</dbReference>
<dbReference type="GO" id="GO:0071949">
    <property type="term" value="F:FAD binding"/>
    <property type="evidence" value="ECO:0007669"/>
    <property type="project" value="InterPro"/>
</dbReference>
<evidence type="ECO:0000313" key="4">
    <source>
        <dbReference type="Proteomes" id="UP000182409"/>
    </source>
</evidence>
<proteinExistence type="predicted"/>
<dbReference type="InterPro" id="IPR053212">
    <property type="entry name" value="DHP_3-monooxygenase"/>
</dbReference>
<dbReference type="OrthoDB" id="9766816at2"/>
<sequence>MKPGKAILAGGSVGGLFAGVLLQRAGWDVVLYERSVSGLAGKGAGLVPQSEVAAILEEVGRRDVLSSGVIAHERIFLDRSGAISETIPSPQSQMSWDLLFSAFRSLVADAEYHSGKVIVHVASSASEATVRFEDGAQRTADVVIGADGIGSVVRQMVAPGTELRYAGYAAFRGLSPETRLSKAAADLLSERFAFLNAFRSQYLGYLVAGPDGSIAPGRRRYNWVWYRALDSEQLQAALQTEAGDDRLYSAPPGGLSNATVRELADAAQSLLPPVLAELVRSEPRPFLQAIFDYGAPQMNRGRVALLGDAAFVVRPHTAMGVSKAAGDAMALRDALEQSETVEEALNLYNLQRHPVGTAIAAYGQRLGRSFAASE</sequence>
<dbReference type="SUPFAM" id="SSF54373">
    <property type="entry name" value="FAD-linked reductases, C-terminal domain"/>
    <property type="match status" value="1"/>
</dbReference>
<evidence type="ECO:0000259" key="1">
    <source>
        <dbReference type="Pfam" id="PF01494"/>
    </source>
</evidence>
<dbReference type="Proteomes" id="UP000182409">
    <property type="component" value="Unassembled WGS sequence"/>
</dbReference>
<feature type="domain" description="FAD-binding" evidence="1">
    <location>
        <begin position="295"/>
        <end position="359"/>
    </location>
</feature>
<dbReference type="InterPro" id="IPR002938">
    <property type="entry name" value="FAD-bd"/>
</dbReference>
<organism evidence="3 4">
    <name type="scientific">Terriglobus roseus</name>
    <dbReference type="NCBI Taxonomy" id="392734"/>
    <lineage>
        <taxon>Bacteria</taxon>
        <taxon>Pseudomonadati</taxon>
        <taxon>Acidobacteriota</taxon>
        <taxon>Terriglobia</taxon>
        <taxon>Terriglobales</taxon>
        <taxon>Acidobacteriaceae</taxon>
        <taxon>Terriglobus</taxon>
    </lineage>
</organism>
<dbReference type="InterPro" id="IPR054707">
    <property type="entry name" value="DhpH_subs-bd"/>
</dbReference>
<accession>A0A1H4J0Z3</accession>
<feature type="domain" description="2,6-dihydroxypyridine 3-monooxygenase substrate binding" evidence="2">
    <location>
        <begin position="165"/>
        <end position="292"/>
    </location>
</feature>
<protein>
    <submittedName>
        <fullName evidence="3">2-polyprenyl-6-methoxyphenol hydroxylase</fullName>
    </submittedName>
</protein>
<dbReference type="PANTHER" id="PTHR47469:SF2">
    <property type="entry name" value="OS06G0597600 PROTEIN"/>
    <property type="match status" value="1"/>
</dbReference>
<dbReference type="InterPro" id="IPR036188">
    <property type="entry name" value="FAD/NAD-bd_sf"/>
</dbReference>
<evidence type="ECO:0000313" key="3">
    <source>
        <dbReference type="EMBL" id="SEB39626.1"/>
    </source>
</evidence>
<evidence type="ECO:0000259" key="2">
    <source>
        <dbReference type="Pfam" id="PF22607"/>
    </source>
</evidence>
<reference evidence="3 4" key="1">
    <citation type="submission" date="2016-10" db="EMBL/GenBank/DDBJ databases">
        <authorList>
            <person name="de Groot N.N."/>
        </authorList>
    </citation>
    <scope>NUCLEOTIDE SEQUENCE [LARGE SCALE GENOMIC DNA]</scope>
    <source>
        <strain evidence="3 4">AB35.6</strain>
    </source>
</reference>
<gene>
    <name evidence="3" type="ORF">SAMN05443244_0250</name>
</gene>
<dbReference type="Pfam" id="PF01494">
    <property type="entry name" value="FAD_binding_3"/>
    <property type="match status" value="1"/>
</dbReference>
<dbReference type="RefSeq" id="WP_074651981.1">
    <property type="nucleotide sequence ID" value="NZ_FNSD01000001.1"/>
</dbReference>
<dbReference type="Pfam" id="PF22607">
    <property type="entry name" value="FAD_binding-like"/>
    <property type="match status" value="1"/>
</dbReference>
<dbReference type="SUPFAM" id="SSF51905">
    <property type="entry name" value="FAD/NAD(P)-binding domain"/>
    <property type="match status" value="1"/>
</dbReference>
<dbReference type="Gene3D" id="3.50.50.60">
    <property type="entry name" value="FAD/NAD(P)-binding domain"/>
    <property type="match status" value="2"/>
</dbReference>
<dbReference type="PANTHER" id="PTHR47469">
    <property type="entry name" value="MONOOXYGENASE-LIKE"/>
    <property type="match status" value="1"/>
</dbReference>
<name>A0A1H4J0Z3_9BACT</name>
<dbReference type="AlphaFoldDB" id="A0A1H4J0Z3"/>